<protein>
    <submittedName>
        <fullName evidence="2">Uncharacterized protein</fullName>
    </submittedName>
</protein>
<dbReference type="EMBL" id="MCFA01000085">
    <property type="protein sequence ID" value="ORY09522.1"/>
    <property type="molecule type" value="Genomic_DNA"/>
</dbReference>
<dbReference type="AlphaFoldDB" id="A0A1Y1ZGY4"/>
<accession>A0A1Y1ZGY4</accession>
<feature type="region of interest" description="Disordered" evidence="1">
    <location>
        <begin position="176"/>
        <end position="221"/>
    </location>
</feature>
<evidence type="ECO:0000313" key="2">
    <source>
        <dbReference type="EMBL" id="ORY09522.1"/>
    </source>
</evidence>
<feature type="region of interest" description="Disordered" evidence="1">
    <location>
        <begin position="132"/>
        <end position="152"/>
    </location>
</feature>
<gene>
    <name evidence="2" type="ORF">BCR34DRAFT_568309</name>
</gene>
<comment type="caution">
    <text evidence="2">The sequence shown here is derived from an EMBL/GenBank/DDBJ whole genome shotgun (WGS) entry which is preliminary data.</text>
</comment>
<reference evidence="2 3" key="1">
    <citation type="submission" date="2016-07" db="EMBL/GenBank/DDBJ databases">
        <title>Pervasive Adenine N6-methylation of Active Genes in Fungi.</title>
        <authorList>
            <consortium name="DOE Joint Genome Institute"/>
            <person name="Mondo S.J."/>
            <person name="Dannebaum R.O."/>
            <person name="Kuo R.C."/>
            <person name="Labutti K."/>
            <person name="Haridas S."/>
            <person name="Kuo A."/>
            <person name="Salamov A."/>
            <person name="Ahrendt S.R."/>
            <person name="Lipzen A."/>
            <person name="Sullivan W."/>
            <person name="Andreopoulos W.B."/>
            <person name="Clum A."/>
            <person name="Lindquist E."/>
            <person name="Daum C."/>
            <person name="Ramamoorthy G.K."/>
            <person name="Gryganskyi A."/>
            <person name="Culley D."/>
            <person name="Magnuson J.K."/>
            <person name="James T.Y."/>
            <person name="O'Malley M.A."/>
            <person name="Stajich J.E."/>
            <person name="Spatafora J.W."/>
            <person name="Visel A."/>
            <person name="Grigoriev I.V."/>
        </authorList>
    </citation>
    <scope>NUCLEOTIDE SEQUENCE [LARGE SCALE GENOMIC DNA]</scope>
    <source>
        <strain evidence="2 3">CBS 115471</strain>
    </source>
</reference>
<name>A0A1Y1ZGY4_9PLEO</name>
<keyword evidence="3" id="KW-1185">Reference proteome</keyword>
<evidence type="ECO:0000256" key="1">
    <source>
        <dbReference type="SAM" id="MobiDB-lite"/>
    </source>
</evidence>
<sequence length="221" mass="24290">MARSDGSAAQGRGETQPWGVSTSVCVFQREMDSDRRVSQKGILAGSLLVQHVEPSTVTESGEGAFLTTTRRPLQPTPSIVDANPTPFTYHAPLSVIDGVVQDSVCNCSLHAMRARTRHEGCAARLRRQLQVPWPPSRKGDTVQGESADAERKDSELLRVRRMISCSPRPTFFVAAAPRSWPSGDRESGSPAHDVQHRCANQCPLSSRRKENDQCPGWFPSR</sequence>
<dbReference type="Proteomes" id="UP000193144">
    <property type="component" value="Unassembled WGS sequence"/>
</dbReference>
<organism evidence="2 3">
    <name type="scientific">Clohesyomyces aquaticus</name>
    <dbReference type="NCBI Taxonomy" id="1231657"/>
    <lineage>
        <taxon>Eukaryota</taxon>
        <taxon>Fungi</taxon>
        <taxon>Dikarya</taxon>
        <taxon>Ascomycota</taxon>
        <taxon>Pezizomycotina</taxon>
        <taxon>Dothideomycetes</taxon>
        <taxon>Pleosporomycetidae</taxon>
        <taxon>Pleosporales</taxon>
        <taxon>Lindgomycetaceae</taxon>
        <taxon>Clohesyomyces</taxon>
    </lineage>
</organism>
<proteinExistence type="predicted"/>
<evidence type="ECO:0000313" key="3">
    <source>
        <dbReference type="Proteomes" id="UP000193144"/>
    </source>
</evidence>